<dbReference type="PANTHER" id="PTHR45436:SF5">
    <property type="entry name" value="SENSOR HISTIDINE KINASE TRCS"/>
    <property type="match status" value="1"/>
</dbReference>
<evidence type="ECO:0000256" key="4">
    <source>
        <dbReference type="ARBA" id="ARBA00022553"/>
    </source>
</evidence>
<dbReference type="CDD" id="cd00082">
    <property type="entry name" value="HisKA"/>
    <property type="match status" value="1"/>
</dbReference>
<dbReference type="InterPro" id="IPR003661">
    <property type="entry name" value="HisK_dim/P_dom"/>
</dbReference>
<dbReference type="InterPro" id="IPR003594">
    <property type="entry name" value="HATPase_dom"/>
</dbReference>
<dbReference type="RefSeq" id="WP_345606539.1">
    <property type="nucleotide sequence ID" value="NZ_BAABJO010000013.1"/>
</dbReference>
<evidence type="ECO:0000256" key="6">
    <source>
        <dbReference type="ARBA" id="ARBA00022692"/>
    </source>
</evidence>
<name>A0ABP9NP53_9PSEU</name>
<evidence type="ECO:0000256" key="1">
    <source>
        <dbReference type="ARBA" id="ARBA00000085"/>
    </source>
</evidence>
<reference evidence="15" key="1">
    <citation type="journal article" date="2019" name="Int. J. Syst. Evol. Microbiol.">
        <title>The Global Catalogue of Microorganisms (GCM) 10K type strain sequencing project: providing services to taxonomists for standard genome sequencing and annotation.</title>
        <authorList>
            <consortium name="The Broad Institute Genomics Platform"/>
            <consortium name="The Broad Institute Genome Sequencing Center for Infectious Disease"/>
            <person name="Wu L."/>
            <person name="Ma J."/>
        </authorList>
    </citation>
    <scope>NUCLEOTIDE SEQUENCE [LARGE SCALE GENOMIC DNA]</scope>
    <source>
        <strain evidence="15">JCM 18302</strain>
    </source>
</reference>
<comment type="catalytic activity">
    <reaction evidence="1">
        <text>ATP + protein L-histidine = ADP + protein N-phospho-L-histidine.</text>
        <dbReference type="EC" id="2.7.13.3"/>
    </reaction>
</comment>
<dbReference type="EMBL" id="BAABJO010000013">
    <property type="protein sequence ID" value="GAA5124803.1"/>
    <property type="molecule type" value="Genomic_DNA"/>
</dbReference>
<evidence type="ECO:0000313" key="14">
    <source>
        <dbReference type="EMBL" id="GAA5124803.1"/>
    </source>
</evidence>
<dbReference type="GO" id="GO:0005524">
    <property type="term" value="F:ATP binding"/>
    <property type="evidence" value="ECO:0007669"/>
    <property type="project" value="UniProtKB-KW"/>
</dbReference>
<sequence>MTRARFRRWWSARPLRLRITLVVGCVALIGLLALSRLGVSMLYETMLGAADAELRADARAVAGQLATGTPPAQVRRFELRVVDMSGVPVDGGPALPLRPDQTRALAAGDAFVVGDFRELRRWLAVPAVMPDGSPRLVVVTSDLVGGAILLANAAVGFVVGALVVAAVVALAGWAATRAALRPVDRMRVAASALPPGERLPVPVAKDELRALAEEFNALLARRDEAVARLERFTGDAAHELRSPVAAIRAQAEVAVAHPDPDLTDETLRAVVDEATRLTTMLSDLLALARADAGQRPPAQPVDLVAAAQAAIDRAGSGCGRLEDPVLQLVAPTPAEVGASASEVALVLDNLIANARRYAHSLVRISILPAGRVVRLLVEDDGPGIPAADRERVFDRFVRLSPEGGGGAGLGLALVAALVQGRGGVVSAGATPTGGGRIEVRWPALSSRTN</sequence>
<protein>
    <recommendedName>
        <fullName evidence="3">histidine kinase</fullName>
        <ecNumber evidence="3">2.7.13.3</ecNumber>
    </recommendedName>
</protein>
<dbReference type="InterPro" id="IPR003660">
    <property type="entry name" value="HAMP_dom"/>
</dbReference>
<dbReference type="Pfam" id="PF02518">
    <property type="entry name" value="HATPase_c"/>
    <property type="match status" value="1"/>
</dbReference>
<keyword evidence="15" id="KW-1185">Reference proteome</keyword>
<gene>
    <name evidence="14" type="ORF">GCM10023320_38380</name>
</gene>
<dbReference type="EC" id="2.7.13.3" evidence="3"/>
<evidence type="ECO:0000313" key="15">
    <source>
        <dbReference type="Proteomes" id="UP001500804"/>
    </source>
</evidence>
<comment type="subcellular location">
    <subcellularLocation>
        <location evidence="2">Cell membrane</location>
    </subcellularLocation>
</comment>
<dbReference type="Pfam" id="PF00512">
    <property type="entry name" value="HisKA"/>
    <property type="match status" value="1"/>
</dbReference>
<keyword evidence="8 11" id="KW-1133">Transmembrane helix</keyword>
<keyword evidence="10 11" id="KW-0472">Membrane</keyword>
<feature type="transmembrane region" description="Helical" evidence="11">
    <location>
        <begin position="21"/>
        <end position="43"/>
    </location>
</feature>
<dbReference type="InterPro" id="IPR036890">
    <property type="entry name" value="HATPase_C_sf"/>
</dbReference>
<evidence type="ECO:0000256" key="8">
    <source>
        <dbReference type="ARBA" id="ARBA00022989"/>
    </source>
</evidence>
<dbReference type="Gene3D" id="3.30.565.10">
    <property type="entry name" value="Histidine kinase-like ATPase, C-terminal domain"/>
    <property type="match status" value="1"/>
</dbReference>
<evidence type="ECO:0000256" key="7">
    <source>
        <dbReference type="ARBA" id="ARBA00022777"/>
    </source>
</evidence>
<evidence type="ECO:0000256" key="9">
    <source>
        <dbReference type="ARBA" id="ARBA00023012"/>
    </source>
</evidence>
<keyword evidence="7" id="KW-0418">Kinase</keyword>
<keyword evidence="5" id="KW-0808">Transferase</keyword>
<proteinExistence type="predicted"/>
<dbReference type="Gene3D" id="6.10.340.10">
    <property type="match status" value="1"/>
</dbReference>
<evidence type="ECO:0000256" key="11">
    <source>
        <dbReference type="SAM" id="Phobius"/>
    </source>
</evidence>
<dbReference type="Proteomes" id="UP001500804">
    <property type="component" value="Unassembled WGS sequence"/>
</dbReference>
<accession>A0ABP9NP53</accession>
<feature type="domain" description="Histidine kinase" evidence="12">
    <location>
        <begin position="235"/>
        <end position="445"/>
    </location>
</feature>
<keyword evidence="14" id="KW-0547">Nucleotide-binding</keyword>
<dbReference type="PROSITE" id="PS50885">
    <property type="entry name" value="HAMP"/>
    <property type="match status" value="1"/>
</dbReference>
<keyword evidence="6 11" id="KW-0812">Transmembrane</keyword>
<evidence type="ECO:0000256" key="10">
    <source>
        <dbReference type="ARBA" id="ARBA00023136"/>
    </source>
</evidence>
<dbReference type="InterPro" id="IPR005467">
    <property type="entry name" value="His_kinase_dom"/>
</dbReference>
<comment type="caution">
    <text evidence="14">The sequence shown here is derived from an EMBL/GenBank/DDBJ whole genome shotgun (WGS) entry which is preliminary data.</text>
</comment>
<keyword evidence="14" id="KW-0067">ATP-binding</keyword>
<dbReference type="SUPFAM" id="SSF55874">
    <property type="entry name" value="ATPase domain of HSP90 chaperone/DNA topoisomerase II/histidine kinase"/>
    <property type="match status" value="1"/>
</dbReference>
<feature type="transmembrane region" description="Helical" evidence="11">
    <location>
        <begin position="143"/>
        <end position="176"/>
    </location>
</feature>
<dbReference type="InterPro" id="IPR004358">
    <property type="entry name" value="Sig_transdc_His_kin-like_C"/>
</dbReference>
<feature type="domain" description="HAMP" evidence="13">
    <location>
        <begin position="177"/>
        <end position="227"/>
    </location>
</feature>
<evidence type="ECO:0000259" key="13">
    <source>
        <dbReference type="PROSITE" id="PS50885"/>
    </source>
</evidence>
<evidence type="ECO:0000259" key="12">
    <source>
        <dbReference type="PROSITE" id="PS50109"/>
    </source>
</evidence>
<evidence type="ECO:0000256" key="3">
    <source>
        <dbReference type="ARBA" id="ARBA00012438"/>
    </source>
</evidence>
<dbReference type="SMART" id="SM00388">
    <property type="entry name" value="HisKA"/>
    <property type="match status" value="1"/>
</dbReference>
<dbReference type="PRINTS" id="PR00344">
    <property type="entry name" value="BCTRLSENSOR"/>
</dbReference>
<keyword evidence="4" id="KW-0597">Phosphoprotein</keyword>
<organism evidence="14 15">
    <name type="scientific">Pseudonocardia adelaidensis</name>
    <dbReference type="NCBI Taxonomy" id="648754"/>
    <lineage>
        <taxon>Bacteria</taxon>
        <taxon>Bacillati</taxon>
        <taxon>Actinomycetota</taxon>
        <taxon>Actinomycetes</taxon>
        <taxon>Pseudonocardiales</taxon>
        <taxon>Pseudonocardiaceae</taxon>
        <taxon>Pseudonocardia</taxon>
    </lineage>
</organism>
<dbReference type="SUPFAM" id="SSF47384">
    <property type="entry name" value="Homodimeric domain of signal transducing histidine kinase"/>
    <property type="match status" value="1"/>
</dbReference>
<evidence type="ECO:0000256" key="2">
    <source>
        <dbReference type="ARBA" id="ARBA00004236"/>
    </source>
</evidence>
<dbReference type="PANTHER" id="PTHR45436">
    <property type="entry name" value="SENSOR HISTIDINE KINASE YKOH"/>
    <property type="match status" value="1"/>
</dbReference>
<dbReference type="Gene3D" id="1.10.287.130">
    <property type="match status" value="1"/>
</dbReference>
<dbReference type="SMART" id="SM00387">
    <property type="entry name" value="HATPase_c"/>
    <property type="match status" value="1"/>
</dbReference>
<dbReference type="InterPro" id="IPR050428">
    <property type="entry name" value="TCS_sensor_his_kinase"/>
</dbReference>
<evidence type="ECO:0000256" key="5">
    <source>
        <dbReference type="ARBA" id="ARBA00022679"/>
    </source>
</evidence>
<dbReference type="InterPro" id="IPR036097">
    <property type="entry name" value="HisK_dim/P_sf"/>
</dbReference>
<keyword evidence="9" id="KW-0902">Two-component regulatory system</keyword>
<dbReference type="PROSITE" id="PS50109">
    <property type="entry name" value="HIS_KIN"/>
    <property type="match status" value="1"/>
</dbReference>